<reference evidence="2" key="1">
    <citation type="submission" date="2014-09" db="EMBL/GenBank/DDBJ databases">
        <authorList>
            <person name="Magalhaes I.L.F."/>
            <person name="Oliveira U."/>
            <person name="Santos F.R."/>
            <person name="Vidigal T.H.D.A."/>
            <person name="Brescovit A.D."/>
            <person name="Santos A.J."/>
        </authorList>
    </citation>
    <scope>NUCLEOTIDE SEQUENCE</scope>
    <source>
        <tissue evidence="2">Shoot tissue taken approximately 20 cm above the soil surface</tissue>
    </source>
</reference>
<organism evidence="2">
    <name type="scientific">Arundo donax</name>
    <name type="common">Giant reed</name>
    <name type="synonym">Donax arundinaceus</name>
    <dbReference type="NCBI Taxonomy" id="35708"/>
    <lineage>
        <taxon>Eukaryota</taxon>
        <taxon>Viridiplantae</taxon>
        <taxon>Streptophyta</taxon>
        <taxon>Embryophyta</taxon>
        <taxon>Tracheophyta</taxon>
        <taxon>Spermatophyta</taxon>
        <taxon>Magnoliopsida</taxon>
        <taxon>Liliopsida</taxon>
        <taxon>Poales</taxon>
        <taxon>Poaceae</taxon>
        <taxon>PACMAD clade</taxon>
        <taxon>Arundinoideae</taxon>
        <taxon>Arundineae</taxon>
        <taxon>Arundo</taxon>
    </lineage>
</organism>
<evidence type="ECO:0000256" key="1">
    <source>
        <dbReference type="SAM" id="MobiDB-lite"/>
    </source>
</evidence>
<reference evidence="2" key="2">
    <citation type="journal article" date="2015" name="Data Brief">
        <title>Shoot transcriptome of the giant reed, Arundo donax.</title>
        <authorList>
            <person name="Barrero R.A."/>
            <person name="Guerrero F.D."/>
            <person name="Moolhuijzen P."/>
            <person name="Goolsby J.A."/>
            <person name="Tidwell J."/>
            <person name="Bellgard S.E."/>
            <person name="Bellgard M.I."/>
        </authorList>
    </citation>
    <scope>NUCLEOTIDE SEQUENCE</scope>
    <source>
        <tissue evidence="2">Shoot tissue taken approximately 20 cm above the soil surface</tissue>
    </source>
</reference>
<accession>A0A0A9H713</accession>
<proteinExistence type="predicted"/>
<dbReference type="AlphaFoldDB" id="A0A0A9H713"/>
<name>A0A0A9H713_ARUDO</name>
<protein>
    <submittedName>
        <fullName evidence="2">Uncharacterized protein</fullName>
    </submittedName>
</protein>
<dbReference type="EMBL" id="GBRH01167280">
    <property type="protein sequence ID" value="JAE30616.1"/>
    <property type="molecule type" value="Transcribed_RNA"/>
</dbReference>
<feature type="region of interest" description="Disordered" evidence="1">
    <location>
        <begin position="1"/>
        <end position="25"/>
    </location>
</feature>
<feature type="compositionally biased region" description="Pro residues" evidence="1">
    <location>
        <begin position="14"/>
        <end position="25"/>
    </location>
</feature>
<evidence type="ECO:0000313" key="2">
    <source>
        <dbReference type="EMBL" id="JAE30616.1"/>
    </source>
</evidence>
<sequence>MRRCCGATDTDRALPPPPRPPTLSG</sequence>